<name>A0ABM3UY88_MUSDO</name>
<dbReference type="Proteomes" id="UP001652621">
    <property type="component" value="Unplaced"/>
</dbReference>
<feature type="region of interest" description="Disordered" evidence="1">
    <location>
        <begin position="264"/>
        <end position="289"/>
    </location>
</feature>
<dbReference type="GeneID" id="101895294"/>
<evidence type="ECO:0000313" key="2">
    <source>
        <dbReference type="Proteomes" id="UP001652621"/>
    </source>
</evidence>
<gene>
    <name evidence="3" type="primary">LOC101895294</name>
</gene>
<feature type="compositionally biased region" description="Polar residues" evidence="1">
    <location>
        <begin position="10"/>
        <end position="21"/>
    </location>
</feature>
<evidence type="ECO:0000256" key="1">
    <source>
        <dbReference type="SAM" id="MobiDB-lite"/>
    </source>
</evidence>
<sequence>MLPPPPIPPTTHSTAMRISTTSPPPADNSKHQQRKQQQQQQQHNESAFVYSPADEAKQSSPTAVKANATMNATTQRLKAILNRTLTQVSSPYSNNNNSNINTSISDYTAQYFGSSVLASGSPQLSPPPLHLSSPGSYGSQDDDDDFVYGRINDGRGLVGNISEGFDSYATAVATLAANGTANHLEATTAATTAAAAVSAFPTATQTVATFMAGNKNRATTIIVYPTDYRSSRAISLRPERSLSQGFTSLELDTVVEERCSDVEQTQTEILHPESPMESSTSYKMSLSSS</sequence>
<organism evidence="2 3">
    <name type="scientific">Musca domestica</name>
    <name type="common">House fly</name>
    <dbReference type="NCBI Taxonomy" id="7370"/>
    <lineage>
        <taxon>Eukaryota</taxon>
        <taxon>Metazoa</taxon>
        <taxon>Ecdysozoa</taxon>
        <taxon>Arthropoda</taxon>
        <taxon>Hexapoda</taxon>
        <taxon>Insecta</taxon>
        <taxon>Pterygota</taxon>
        <taxon>Neoptera</taxon>
        <taxon>Endopterygota</taxon>
        <taxon>Diptera</taxon>
        <taxon>Brachycera</taxon>
        <taxon>Muscomorpha</taxon>
        <taxon>Muscoidea</taxon>
        <taxon>Muscidae</taxon>
        <taxon>Musca</taxon>
    </lineage>
</organism>
<protein>
    <submittedName>
        <fullName evidence="3">Uncharacterized protein LOC101895294 isoform X3</fullName>
    </submittedName>
</protein>
<dbReference type="RefSeq" id="XP_058978489.1">
    <property type="nucleotide sequence ID" value="XM_059122506.1"/>
</dbReference>
<feature type="region of interest" description="Disordered" evidence="1">
    <location>
        <begin position="119"/>
        <end position="145"/>
    </location>
</feature>
<keyword evidence="2" id="KW-1185">Reference proteome</keyword>
<feature type="region of interest" description="Disordered" evidence="1">
    <location>
        <begin position="1"/>
        <end position="47"/>
    </location>
</feature>
<accession>A0ABM3UY88</accession>
<feature type="compositionally biased region" description="Low complexity" evidence="1">
    <location>
        <begin position="130"/>
        <end position="139"/>
    </location>
</feature>
<proteinExistence type="predicted"/>
<reference evidence="3" key="1">
    <citation type="submission" date="2025-08" db="UniProtKB">
        <authorList>
            <consortium name="RefSeq"/>
        </authorList>
    </citation>
    <scope>IDENTIFICATION</scope>
    <source>
        <strain evidence="3">Aabys</strain>
        <tissue evidence="3">Whole body</tissue>
    </source>
</reference>
<evidence type="ECO:0000313" key="3">
    <source>
        <dbReference type="RefSeq" id="XP_058978489.1"/>
    </source>
</evidence>
<feature type="compositionally biased region" description="Low complexity" evidence="1">
    <location>
        <begin position="278"/>
        <end position="289"/>
    </location>
</feature>